<dbReference type="KEGG" id="acom:CEW83_08825"/>
<evidence type="ECO:0000313" key="4">
    <source>
        <dbReference type="EMBL" id="AWI75304.1"/>
    </source>
</evidence>
<dbReference type="SFLD" id="SFLDF00045">
    <property type="entry name" value="2-haloacid_dehalogenase"/>
    <property type="match status" value="1"/>
</dbReference>
<evidence type="ECO:0000256" key="1">
    <source>
        <dbReference type="ARBA" id="ARBA00008106"/>
    </source>
</evidence>
<comment type="similarity">
    <text evidence="1 3">Belongs to the HAD-like hydrolase superfamily. S-2-haloalkanoic acid dehalogenase family.</text>
</comment>
<dbReference type="InterPro" id="IPR036412">
    <property type="entry name" value="HAD-like_sf"/>
</dbReference>
<dbReference type="AlphaFoldDB" id="A0A2U8GP58"/>
<dbReference type="Gene3D" id="1.10.150.240">
    <property type="entry name" value="Putative phosphatase, domain 2"/>
    <property type="match status" value="1"/>
</dbReference>
<dbReference type="InterPro" id="IPR051540">
    <property type="entry name" value="S-2-haloacid_dehalogenase"/>
</dbReference>
<dbReference type="Gene3D" id="3.40.50.1000">
    <property type="entry name" value="HAD superfamily/HAD-like"/>
    <property type="match status" value="1"/>
</dbReference>
<keyword evidence="2 3" id="KW-0378">Hydrolase</keyword>
<accession>A0A2U8GP58</accession>
<reference evidence="4 5" key="1">
    <citation type="submission" date="2017-06" db="EMBL/GenBank/DDBJ databases">
        <title>Azoarcus.</title>
        <authorList>
            <person name="Woo J.-H."/>
            <person name="Kim H.-S."/>
        </authorList>
    </citation>
    <scope>NUCLEOTIDE SEQUENCE [LARGE SCALE GENOMIC DNA]</scope>
    <source>
        <strain evidence="4 5">TSPY31</strain>
    </source>
</reference>
<dbReference type="SUPFAM" id="SSF56784">
    <property type="entry name" value="HAD-like"/>
    <property type="match status" value="1"/>
</dbReference>
<dbReference type="Proteomes" id="UP000244930">
    <property type="component" value="Chromosome"/>
</dbReference>
<organism evidence="4 5">
    <name type="scientific">Parazoarcus communis</name>
    <dbReference type="NCBI Taxonomy" id="41977"/>
    <lineage>
        <taxon>Bacteria</taxon>
        <taxon>Pseudomonadati</taxon>
        <taxon>Pseudomonadota</taxon>
        <taxon>Betaproteobacteria</taxon>
        <taxon>Rhodocyclales</taxon>
        <taxon>Zoogloeaceae</taxon>
        <taxon>Parazoarcus</taxon>
    </lineage>
</organism>
<gene>
    <name evidence="4" type="ORF">CEW83_08825</name>
</gene>
<comment type="catalytic activity">
    <reaction evidence="3">
        <text>an (S)-2-haloacid + H2O = a (2R)-2-hydroxycarboxylate + a halide anion + H(+)</text>
        <dbReference type="Rhea" id="RHEA:11192"/>
        <dbReference type="ChEBI" id="CHEBI:15377"/>
        <dbReference type="ChEBI" id="CHEBI:15378"/>
        <dbReference type="ChEBI" id="CHEBI:16042"/>
        <dbReference type="ChEBI" id="CHEBI:58314"/>
        <dbReference type="ChEBI" id="CHEBI:137405"/>
        <dbReference type="EC" id="3.8.1.2"/>
    </reaction>
</comment>
<dbReference type="CDD" id="cd02588">
    <property type="entry name" value="HAD_L2-DEX"/>
    <property type="match status" value="1"/>
</dbReference>
<evidence type="ECO:0000313" key="5">
    <source>
        <dbReference type="Proteomes" id="UP000244930"/>
    </source>
</evidence>
<dbReference type="InterPro" id="IPR023198">
    <property type="entry name" value="PGP-like_dom2"/>
</dbReference>
<dbReference type="SFLD" id="SFLDS00003">
    <property type="entry name" value="Haloacid_Dehalogenase"/>
    <property type="match status" value="1"/>
</dbReference>
<proteinExistence type="inferred from homology"/>
<dbReference type="PANTHER" id="PTHR43316">
    <property type="entry name" value="HYDROLASE, HALOACID DELAHOGENASE-RELATED"/>
    <property type="match status" value="1"/>
</dbReference>
<dbReference type="EC" id="3.8.1.2" evidence="3"/>
<dbReference type="SFLD" id="SFLDG01129">
    <property type="entry name" value="C1.5:_HAD__Beta-PGM__Phosphata"/>
    <property type="match status" value="1"/>
</dbReference>
<dbReference type="PRINTS" id="PR00413">
    <property type="entry name" value="HADHALOGNASE"/>
</dbReference>
<dbReference type="InterPro" id="IPR023214">
    <property type="entry name" value="HAD_sf"/>
</dbReference>
<evidence type="ECO:0000256" key="3">
    <source>
        <dbReference type="RuleBase" id="RU368077"/>
    </source>
</evidence>
<dbReference type="Pfam" id="PF00702">
    <property type="entry name" value="Hydrolase"/>
    <property type="match status" value="1"/>
</dbReference>
<dbReference type="PANTHER" id="PTHR43316:SF3">
    <property type="entry name" value="HALOACID DEHALOGENASE, TYPE II (AFU_ORTHOLOGUE AFUA_2G07750)-RELATED"/>
    <property type="match status" value="1"/>
</dbReference>
<name>A0A2U8GP58_9RHOO</name>
<dbReference type="SFLD" id="SFLDG01135">
    <property type="entry name" value="C1.5.6:_HAD__Beta-PGM__Phospha"/>
    <property type="match status" value="1"/>
</dbReference>
<dbReference type="GO" id="GO:0018784">
    <property type="term" value="F:(S)-2-haloacid dehalogenase activity"/>
    <property type="evidence" value="ECO:0007669"/>
    <property type="project" value="UniProtKB-UniRule"/>
</dbReference>
<dbReference type="NCBIfam" id="TIGR01493">
    <property type="entry name" value="HAD-SF-IA-v2"/>
    <property type="match status" value="1"/>
</dbReference>
<sequence length="229" mass="24856">MKTVRLDGVKACIFDAYGTLFDVSSVARGAETALGNKAQDVLELWRAKQLQYTWLRSLAGHHADFWQVTGEALSFALSSFNLDRPDLKVQLMACYMSIPAYPEVSETLQRLKTGGMKLAILSNGSPAMLSAAVHHAGLSAFFDAVISVEEVGVYKPHPSVYALPERHLGVGADRSCFVSSSSWDAFSAKASGCRVMWCNRFRQPPECLPSTPDGMIGDLSALPEIVLAP</sequence>
<dbReference type="InterPro" id="IPR006439">
    <property type="entry name" value="HAD-SF_hydro_IA"/>
</dbReference>
<dbReference type="InterPro" id="IPR006328">
    <property type="entry name" value="2-HAD"/>
</dbReference>
<dbReference type="NCBIfam" id="TIGR01428">
    <property type="entry name" value="HAD_type_II"/>
    <property type="match status" value="1"/>
</dbReference>
<keyword evidence="5" id="KW-1185">Reference proteome</keyword>
<comment type="function">
    <text evidence="3">Catalyzes the hydrolytic dehalogenation of small (S)-2-haloalkanoic acids to yield the corresponding (R)-2-hydroxyalkanoic acids.</text>
</comment>
<dbReference type="RefSeq" id="WP_108949011.1">
    <property type="nucleotide sequence ID" value="NZ_CP022187.1"/>
</dbReference>
<dbReference type="EMBL" id="CP022187">
    <property type="protein sequence ID" value="AWI75304.1"/>
    <property type="molecule type" value="Genomic_DNA"/>
</dbReference>
<protein>
    <recommendedName>
        <fullName evidence="3">(S)-2-haloacid dehalogenase</fullName>
        <ecNumber evidence="3">3.8.1.2</ecNumber>
    </recommendedName>
    <alternativeName>
        <fullName evidence="3">2-haloalkanoic acid dehalogenase</fullName>
    </alternativeName>
    <alternativeName>
        <fullName evidence="3">Halocarboxylic acid halidohydrolase</fullName>
    </alternativeName>
    <alternativeName>
        <fullName evidence="3">L-2-haloacid dehalogenase</fullName>
    </alternativeName>
</protein>
<evidence type="ECO:0000256" key="2">
    <source>
        <dbReference type="ARBA" id="ARBA00022801"/>
    </source>
</evidence>